<comment type="caution">
    <text evidence="5">The sequence shown here is derived from an EMBL/GenBank/DDBJ whole genome shotgun (WGS) entry which is preliminary data.</text>
</comment>
<keyword evidence="2" id="KW-0808">Transferase</keyword>
<evidence type="ECO:0000259" key="4">
    <source>
        <dbReference type="Pfam" id="PF14689"/>
    </source>
</evidence>
<organism evidence="5 6">
    <name type="scientific">Gracilibacillus oryzae</name>
    <dbReference type="NCBI Taxonomy" id="1672701"/>
    <lineage>
        <taxon>Bacteria</taxon>
        <taxon>Bacillati</taxon>
        <taxon>Bacillota</taxon>
        <taxon>Bacilli</taxon>
        <taxon>Bacillales</taxon>
        <taxon>Bacillaceae</taxon>
        <taxon>Gracilibacillus</taxon>
    </lineage>
</organism>
<name>A0A7C8KZ20_9BACI</name>
<keyword evidence="6" id="KW-1185">Reference proteome</keyword>
<evidence type="ECO:0000256" key="2">
    <source>
        <dbReference type="ARBA" id="ARBA00022679"/>
    </source>
</evidence>
<sequence>MQEKEVIELLRHYRHDNLNDLQLVMGYLQLGKQEKAQAKINEIIAKANNERQLDRLQLPETMLWLYKKNWFSENLSLEYRIEISDETASFSDNSLKQKLEKIFAELADFQQEFQYYHAILLFGKQLQLTIEGEWRDQEALLKQLEKHQFLDIIQMNEDKQLQIKWTE</sequence>
<gene>
    <name evidence="5" type="ORF">F9U64_11420</name>
</gene>
<reference evidence="5 6" key="1">
    <citation type="submission" date="2019-10" db="EMBL/GenBank/DDBJ databases">
        <title>Gracilibacillus sp. nov. isolated from rice seeds.</title>
        <authorList>
            <person name="He S."/>
        </authorList>
    </citation>
    <scope>NUCLEOTIDE SEQUENCE [LARGE SCALE GENOMIC DNA]</scope>
    <source>
        <strain evidence="5 6">TD8</strain>
    </source>
</reference>
<evidence type="ECO:0000313" key="5">
    <source>
        <dbReference type="EMBL" id="KAB8134738.1"/>
    </source>
</evidence>
<proteinExistence type="predicted"/>
<dbReference type="GO" id="GO:0000155">
    <property type="term" value="F:phosphorelay sensor kinase activity"/>
    <property type="evidence" value="ECO:0007669"/>
    <property type="project" value="InterPro"/>
</dbReference>
<dbReference type="Pfam" id="PF14689">
    <property type="entry name" value="SPOB_a"/>
    <property type="match status" value="1"/>
</dbReference>
<evidence type="ECO:0000313" key="6">
    <source>
        <dbReference type="Proteomes" id="UP000480246"/>
    </source>
</evidence>
<dbReference type="InterPro" id="IPR037100">
    <property type="entry name" value="Spo0B_C_sf"/>
</dbReference>
<dbReference type="Proteomes" id="UP000480246">
    <property type="component" value="Unassembled WGS sequence"/>
</dbReference>
<feature type="domain" description="SpoOB alpha-helical" evidence="4">
    <location>
        <begin position="3"/>
        <end position="53"/>
    </location>
</feature>
<evidence type="ECO:0000256" key="3">
    <source>
        <dbReference type="ARBA" id="ARBA00022777"/>
    </source>
</evidence>
<dbReference type="InterPro" id="IPR016120">
    <property type="entry name" value="Sig_transdc_His_kin_SpoOB"/>
</dbReference>
<keyword evidence="3" id="KW-0418">Kinase</keyword>
<dbReference type="SUPFAM" id="SSF55890">
    <property type="entry name" value="Sporulation response regulatory protein Spo0B"/>
    <property type="match status" value="1"/>
</dbReference>
<accession>A0A7C8KZ20</accession>
<dbReference type="AlphaFoldDB" id="A0A7C8KZ20"/>
<dbReference type="RefSeq" id="WP_153403466.1">
    <property type="nucleotide sequence ID" value="NZ_ML762430.1"/>
</dbReference>
<dbReference type="OrthoDB" id="2375606at2"/>
<keyword evidence="1" id="KW-0597">Phosphoprotein</keyword>
<dbReference type="InterPro" id="IPR039506">
    <property type="entry name" value="SPOB_a"/>
</dbReference>
<evidence type="ECO:0000256" key="1">
    <source>
        <dbReference type="ARBA" id="ARBA00022553"/>
    </source>
</evidence>
<protein>
    <recommendedName>
        <fullName evidence="4">SpoOB alpha-helical domain-containing protein</fullName>
    </recommendedName>
</protein>
<dbReference type="Gene3D" id="1.10.287.130">
    <property type="match status" value="1"/>
</dbReference>
<dbReference type="Gene3D" id="3.30.565.30">
    <property type="entry name" value="Sporulation initiation phosphotransferase B (SpoOB), C-terminal domain"/>
    <property type="match status" value="1"/>
</dbReference>
<dbReference type="EMBL" id="WEID01000054">
    <property type="protein sequence ID" value="KAB8134738.1"/>
    <property type="molecule type" value="Genomic_DNA"/>
</dbReference>